<accession>A0ABS9SET7</accession>
<dbReference type="PANTHER" id="PTHR40255">
    <property type="entry name" value="UPF0093 MEMBRANE PROTEIN SLR1790"/>
    <property type="match status" value="1"/>
</dbReference>
<dbReference type="Proteomes" id="UP001202248">
    <property type="component" value="Unassembled WGS sequence"/>
</dbReference>
<dbReference type="Pfam" id="PF03653">
    <property type="entry name" value="UPF0093"/>
    <property type="match status" value="1"/>
</dbReference>
<feature type="binding site" description="axial binding residue" evidence="14">
    <location>
        <position position="10"/>
    </location>
    <ligand>
        <name>heme</name>
        <dbReference type="ChEBI" id="CHEBI:30413"/>
    </ligand>
    <ligandPart>
        <name>Fe</name>
        <dbReference type="ChEBI" id="CHEBI:18248"/>
    </ligandPart>
</feature>
<dbReference type="EC" id="1.3.99.-" evidence="14 15"/>
<comment type="similarity">
    <text evidence="3 14 15">Belongs to the HemJ family.</text>
</comment>
<evidence type="ECO:0000256" key="9">
    <source>
        <dbReference type="ARBA" id="ARBA00022989"/>
    </source>
</evidence>
<gene>
    <name evidence="16" type="ORF">MKP09_02550</name>
</gene>
<keyword evidence="10 14" id="KW-0560">Oxidoreductase</keyword>
<comment type="subunit">
    <text evidence="14">Homodimer.</text>
</comment>
<dbReference type="PANTHER" id="PTHR40255:SF1">
    <property type="entry name" value="PROTOPORPHYRINOGEN IX OXIDASE"/>
    <property type="match status" value="1"/>
</dbReference>
<evidence type="ECO:0000256" key="6">
    <source>
        <dbReference type="ARBA" id="ARBA00022617"/>
    </source>
</evidence>
<evidence type="ECO:0000256" key="8">
    <source>
        <dbReference type="ARBA" id="ARBA00022723"/>
    </source>
</evidence>
<keyword evidence="9 14" id="KW-1133">Transmembrane helix</keyword>
<sequence>MSYLYFKAIHIIFVVTWFAGLFYMPRLLIYNVEANDKEESVKHTLQSQFNIMMKRLWYGITWPSAILTLIFGLTVLLKGNWVTILFEKEGLWLLLKLVLVLFLYAYHLFTHRIFKQQLKGKFTLNSQQLRMWNEVATLFLISIVMLVVVKQGISLLWGLVGTALLVIILMLAIKIYKSLRNKN</sequence>
<comment type="pathway">
    <text evidence="2 14 15">Porphyrin-containing compound metabolism; protoporphyrin-IX biosynthesis; protoporphyrin-IX from protoporphyrinogen-IX: step 1/1.</text>
</comment>
<comment type="cofactor">
    <cofactor evidence="14 15">
        <name>heme b</name>
        <dbReference type="ChEBI" id="CHEBI:60344"/>
    </cofactor>
    <text evidence="14 15">Binds 1 heme b (iron(II)-protoporphyrin IX) group per subunit.</text>
</comment>
<evidence type="ECO:0000256" key="15">
    <source>
        <dbReference type="PIRNR" id="PIRNR004638"/>
    </source>
</evidence>
<feature type="transmembrane region" description="Helical" evidence="14">
    <location>
        <begin position="6"/>
        <end position="24"/>
    </location>
</feature>
<dbReference type="EMBL" id="JAKWBL010000001">
    <property type="protein sequence ID" value="MCH5596882.1"/>
    <property type="molecule type" value="Genomic_DNA"/>
</dbReference>
<keyword evidence="5 14" id="KW-1003">Cell membrane</keyword>
<evidence type="ECO:0000256" key="5">
    <source>
        <dbReference type="ARBA" id="ARBA00022475"/>
    </source>
</evidence>
<name>A0ABS9SET7_9BACT</name>
<comment type="catalytic activity">
    <reaction evidence="13 14 15">
        <text>protoporphyrinogen IX + 3 A = protoporphyrin IX + 3 AH2</text>
        <dbReference type="Rhea" id="RHEA:62000"/>
        <dbReference type="ChEBI" id="CHEBI:13193"/>
        <dbReference type="ChEBI" id="CHEBI:17499"/>
        <dbReference type="ChEBI" id="CHEBI:57306"/>
        <dbReference type="ChEBI" id="CHEBI:57307"/>
    </reaction>
</comment>
<dbReference type="InterPro" id="IPR005265">
    <property type="entry name" value="HemJ-like"/>
</dbReference>
<comment type="subcellular location">
    <subcellularLocation>
        <location evidence="1 14">Cell membrane</location>
        <topology evidence="1 14">Multi-pass membrane protein</topology>
    </subcellularLocation>
</comment>
<dbReference type="PIRSF" id="PIRSF004638">
    <property type="entry name" value="UCP004638"/>
    <property type="match status" value="1"/>
</dbReference>
<proteinExistence type="inferred from homology"/>
<evidence type="ECO:0000256" key="7">
    <source>
        <dbReference type="ARBA" id="ARBA00022692"/>
    </source>
</evidence>
<reference evidence="16 17" key="1">
    <citation type="submission" date="2022-02" db="EMBL/GenBank/DDBJ databases">
        <authorList>
            <person name="Min J."/>
        </authorList>
    </citation>
    <scope>NUCLEOTIDE SEQUENCE [LARGE SCALE GENOMIC DNA]</scope>
    <source>
        <strain evidence="16 17">GR10-1</strain>
    </source>
</reference>
<organism evidence="16 17">
    <name type="scientific">Niabella ginsengisoli</name>
    <dbReference type="NCBI Taxonomy" id="522298"/>
    <lineage>
        <taxon>Bacteria</taxon>
        <taxon>Pseudomonadati</taxon>
        <taxon>Bacteroidota</taxon>
        <taxon>Chitinophagia</taxon>
        <taxon>Chitinophagales</taxon>
        <taxon>Chitinophagaceae</taxon>
        <taxon>Niabella</taxon>
    </lineage>
</organism>
<evidence type="ECO:0000256" key="14">
    <source>
        <dbReference type="HAMAP-Rule" id="MF_02239"/>
    </source>
</evidence>
<evidence type="ECO:0000313" key="17">
    <source>
        <dbReference type="Proteomes" id="UP001202248"/>
    </source>
</evidence>
<dbReference type="RefSeq" id="WP_240826293.1">
    <property type="nucleotide sequence ID" value="NZ_JAKWBL010000001.1"/>
</dbReference>
<keyword evidence="8 14" id="KW-0479">Metal-binding</keyword>
<keyword evidence="7 14" id="KW-0812">Transmembrane</keyword>
<evidence type="ECO:0000256" key="11">
    <source>
        <dbReference type="ARBA" id="ARBA00023004"/>
    </source>
</evidence>
<feature type="transmembrane region" description="Helical" evidence="14">
    <location>
        <begin position="131"/>
        <end position="149"/>
    </location>
</feature>
<keyword evidence="17" id="KW-1185">Reference proteome</keyword>
<feature type="binding site" description="axial binding residue" evidence="14">
    <location>
        <position position="96"/>
    </location>
    <ligand>
        <name>heme</name>
        <dbReference type="ChEBI" id="CHEBI:30413"/>
    </ligand>
    <ligandPart>
        <name>Fe</name>
        <dbReference type="ChEBI" id="CHEBI:18248"/>
    </ligandPart>
</feature>
<evidence type="ECO:0000256" key="3">
    <source>
        <dbReference type="ARBA" id="ARBA00006501"/>
    </source>
</evidence>
<keyword evidence="12 14" id="KW-0472">Membrane</keyword>
<evidence type="ECO:0000313" key="16">
    <source>
        <dbReference type="EMBL" id="MCH5596882.1"/>
    </source>
</evidence>
<evidence type="ECO:0000256" key="12">
    <source>
        <dbReference type="ARBA" id="ARBA00023136"/>
    </source>
</evidence>
<evidence type="ECO:0000256" key="1">
    <source>
        <dbReference type="ARBA" id="ARBA00004651"/>
    </source>
</evidence>
<evidence type="ECO:0000256" key="10">
    <source>
        <dbReference type="ARBA" id="ARBA00023002"/>
    </source>
</evidence>
<feature type="transmembrane region" description="Helical" evidence="14">
    <location>
        <begin position="90"/>
        <end position="110"/>
    </location>
</feature>
<comment type="function">
    <text evidence="14 15">Catalyzes the oxidation of protoporphyrinogen IX to protoporphyrin IX.</text>
</comment>
<keyword evidence="6 14" id="KW-0349">Heme</keyword>
<dbReference type="HAMAP" id="MF_02239">
    <property type="entry name" value="HemJ"/>
    <property type="match status" value="1"/>
</dbReference>
<evidence type="ECO:0000256" key="4">
    <source>
        <dbReference type="ARBA" id="ARBA00017504"/>
    </source>
</evidence>
<protein>
    <recommendedName>
        <fullName evidence="4 14">Protoporphyrinogen IX oxidase</fullName>
        <shortName evidence="14">PPO</shortName>
        <ecNumber evidence="14 15">1.3.99.-</ecNumber>
    </recommendedName>
</protein>
<feature type="transmembrane region" description="Helical" evidence="14">
    <location>
        <begin position="155"/>
        <end position="176"/>
    </location>
</feature>
<evidence type="ECO:0000256" key="13">
    <source>
        <dbReference type="ARBA" id="ARBA00048390"/>
    </source>
</evidence>
<feature type="transmembrane region" description="Helical" evidence="14">
    <location>
        <begin position="56"/>
        <end position="78"/>
    </location>
</feature>
<comment type="caution">
    <text evidence="16">The sequence shown here is derived from an EMBL/GenBank/DDBJ whole genome shotgun (WGS) entry which is preliminary data.</text>
</comment>
<evidence type="ECO:0000256" key="2">
    <source>
        <dbReference type="ARBA" id="ARBA00005073"/>
    </source>
</evidence>
<keyword evidence="11 14" id="KW-0408">Iron</keyword>